<keyword evidence="1" id="KW-1277">Toxin-antitoxin system</keyword>
<evidence type="ECO:0000256" key="1">
    <source>
        <dbReference type="ARBA" id="ARBA00022649"/>
    </source>
</evidence>
<organism evidence="2 3">
    <name type="scientific">Botrimarina colliarenosi</name>
    <dbReference type="NCBI Taxonomy" id="2528001"/>
    <lineage>
        <taxon>Bacteria</taxon>
        <taxon>Pseudomonadati</taxon>
        <taxon>Planctomycetota</taxon>
        <taxon>Planctomycetia</taxon>
        <taxon>Pirellulales</taxon>
        <taxon>Lacipirellulaceae</taxon>
        <taxon>Botrimarina</taxon>
    </lineage>
</organism>
<reference evidence="2 3" key="1">
    <citation type="submission" date="2019-02" db="EMBL/GenBank/DDBJ databases">
        <title>Deep-cultivation of Planctomycetes and their phenomic and genomic characterization uncovers novel biology.</title>
        <authorList>
            <person name="Wiegand S."/>
            <person name="Jogler M."/>
            <person name="Boedeker C."/>
            <person name="Pinto D."/>
            <person name="Vollmers J."/>
            <person name="Rivas-Marin E."/>
            <person name="Kohn T."/>
            <person name="Peeters S.H."/>
            <person name="Heuer A."/>
            <person name="Rast P."/>
            <person name="Oberbeckmann S."/>
            <person name="Bunk B."/>
            <person name="Jeske O."/>
            <person name="Meyerdierks A."/>
            <person name="Storesund J.E."/>
            <person name="Kallscheuer N."/>
            <person name="Luecker S."/>
            <person name="Lage O.M."/>
            <person name="Pohl T."/>
            <person name="Merkel B.J."/>
            <person name="Hornburger P."/>
            <person name="Mueller R.-W."/>
            <person name="Bruemmer F."/>
            <person name="Labrenz M."/>
            <person name="Spormann A.M."/>
            <person name="Op Den Camp H."/>
            <person name="Overmann J."/>
            <person name="Amann R."/>
            <person name="Jetten M.S.M."/>
            <person name="Mascher T."/>
            <person name="Medema M.H."/>
            <person name="Devos D.P."/>
            <person name="Kaster A.-K."/>
            <person name="Ovreas L."/>
            <person name="Rohde M."/>
            <person name="Galperin M.Y."/>
            <person name="Jogler C."/>
        </authorList>
    </citation>
    <scope>NUCLEOTIDE SEQUENCE [LARGE SCALE GENOMIC DNA]</scope>
    <source>
        <strain evidence="2 3">Pla108</strain>
    </source>
</reference>
<dbReference type="EMBL" id="SJPR01000001">
    <property type="protein sequence ID" value="TWU00622.1"/>
    <property type="molecule type" value="Genomic_DNA"/>
</dbReference>
<dbReference type="RefSeq" id="WP_146444273.1">
    <property type="nucleotide sequence ID" value="NZ_SJPR01000001.1"/>
</dbReference>
<comment type="caution">
    <text evidence="2">The sequence shown here is derived from an EMBL/GenBank/DDBJ whole genome shotgun (WGS) entry which is preliminary data.</text>
</comment>
<evidence type="ECO:0000313" key="2">
    <source>
        <dbReference type="EMBL" id="TWU00622.1"/>
    </source>
</evidence>
<proteinExistence type="predicted"/>
<accession>A0A5C6ANN2</accession>
<dbReference type="InterPro" id="IPR007712">
    <property type="entry name" value="RelE/ParE_toxin"/>
</dbReference>
<keyword evidence="3" id="KW-1185">Reference proteome</keyword>
<dbReference type="PANTHER" id="PTHR38813:SF1">
    <property type="entry name" value="TOXIN RELE1-RELATED"/>
    <property type="match status" value="1"/>
</dbReference>
<gene>
    <name evidence="2" type="ORF">Pla108_15740</name>
</gene>
<name>A0A5C6ANN2_9BACT</name>
<dbReference type="AlphaFoldDB" id="A0A5C6ANN2"/>
<evidence type="ECO:0000313" key="3">
    <source>
        <dbReference type="Proteomes" id="UP000317421"/>
    </source>
</evidence>
<protein>
    <submittedName>
        <fullName evidence="2">Plasmid stabilization system protein</fullName>
    </submittedName>
</protein>
<dbReference type="PANTHER" id="PTHR38813">
    <property type="match status" value="1"/>
</dbReference>
<dbReference type="Gene3D" id="3.30.2310.20">
    <property type="entry name" value="RelE-like"/>
    <property type="match status" value="1"/>
</dbReference>
<dbReference type="Proteomes" id="UP000317421">
    <property type="component" value="Unassembled WGS sequence"/>
</dbReference>
<dbReference type="InterPro" id="IPR035093">
    <property type="entry name" value="RelE/ParE_toxin_dom_sf"/>
</dbReference>
<dbReference type="InterPro" id="IPR052747">
    <property type="entry name" value="TA_system_RelE_toxin"/>
</dbReference>
<dbReference type="SUPFAM" id="SSF143011">
    <property type="entry name" value="RelE-like"/>
    <property type="match status" value="1"/>
</dbReference>
<sequence length="85" mass="10079">MRYEVRIERSAKRDLGRLDRQVLRRVSFKIDGLADDPRPAGCLKLTGYDDVWRVRVGDYRILYEIADVVRIVSVQSVRHRRDAYE</sequence>
<dbReference type="Pfam" id="PF05016">
    <property type="entry name" value="ParE_toxin"/>
    <property type="match status" value="1"/>
</dbReference>
<dbReference type="OrthoDB" id="9805098at2"/>